<dbReference type="SUPFAM" id="SSF51905">
    <property type="entry name" value="FAD/NAD(P)-binding domain"/>
    <property type="match status" value="1"/>
</dbReference>
<dbReference type="SUPFAM" id="SSF46977">
    <property type="entry name" value="Succinate dehydrogenase/fumarate reductase flavoprotein C-terminal domain"/>
    <property type="match status" value="1"/>
</dbReference>
<protein>
    <submittedName>
        <fullName evidence="5">Fumarate reductase/succinate dehydrogenase flavoprotein subunit</fullName>
    </submittedName>
</protein>
<dbReference type="InterPro" id="IPR027477">
    <property type="entry name" value="Succ_DH/fumarate_Rdtase_cat_sf"/>
</dbReference>
<dbReference type="Pfam" id="PF02910">
    <property type="entry name" value="Succ_DH_flav_C"/>
    <property type="match status" value="1"/>
</dbReference>
<dbReference type="PIRSF" id="PIRSF000171">
    <property type="entry name" value="SDHA_APRA_LASPO"/>
    <property type="match status" value="1"/>
</dbReference>
<dbReference type="EMBL" id="BAAAQQ010000010">
    <property type="protein sequence ID" value="GAA2122787.1"/>
    <property type="molecule type" value="Genomic_DNA"/>
</dbReference>
<dbReference type="PANTHER" id="PTHR11632:SF51">
    <property type="entry name" value="SUCCINATE DEHYDROGENASE [UBIQUINONE] FLAVOPROTEIN SUBUNIT, MITOCHONDRIAL"/>
    <property type="match status" value="1"/>
</dbReference>
<dbReference type="InterPro" id="IPR015939">
    <property type="entry name" value="Fum_Rdtase/Succ_DH_flav-like_C"/>
</dbReference>
<dbReference type="Gene3D" id="3.90.700.10">
    <property type="entry name" value="Succinate dehydrogenase/fumarate reductase flavoprotein, catalytic domain"/>
    <property type="match status" value="1"/>
</dbReference>
<evidence type="ECO:0000259" key="4">
    <source>
        <dbReference type="Pfam" id="PF02910"/>
    </source>
</evidence>
<comment type="caution">
    <text evidence="5">The sequence shown here is derived from an EMBL/GenBank/DDBJ whole genome shotgun (WGS) entry which is preliminary data.</text>
</comment>
<dbReference type="PRINTS" id="PR00368">
    <property type="entry name" value="FADPNR"/>
</dbReference>
<evidence type="ECO:0000313" key="6">
    <source>
        <dbReference type="Proteomes" id="UP001500575"/>
    </source>
</evidence>
<proteinExistence type="predicted"/>
<name>A0ABN2Y6R0_9ACTN</name>
<dbReference type="PRINTS" id="PR00411">
    <property type="entry name" value="PNDRDTASEI"/>
</dbReference>
<dbReference type="Gene3D" id="3.50.50.60">
    <property type="entry name" value="FAD/NAD(P)-binding domain"/>
    <property type="match status" value="1"/>
</dbReference>
<evidence type="ECO:0000256" key="2">
    <source>
        <dbReference type="ARBA" id="ARBA00023002"/>
    </source>
</evidence>
<evidence type="ECO:0000256" key="1">
    <source>
        <dbReference type="ARBA" id="ARBA00022630"/>
    </source>
</evidence>
<organism evidence="5 6">
    <name type="scientific">Nocardioides bigeumensis</name>
    <dbReference type="NCBI Taxonomy" id="433657"/>
    <lineage>
        <taxon>Bacteria</taxon>
        <taxon>Bacillati</taxon>
        <taxon>Actinomycetota</taxon>
        <taxon>Actinomycetes</taxon>
        <taxon>Propionibacteriales</taxon>
        <taxon>Nocardioidaceae</taxon>
        <taxon>Nocardioides</taxon>
    </lineage>
</organism>
<reference evidence="5 6" key="1">
    <citation type="journal article" date="2019" name="Int. J. Syst. Evol. Microbiol.">
        <title>The Global Catalogue of Microorganisms (GCM) 10K type strain sequencing project: providing services to taxonomists for standard genome sequencing and annotation.</title>
        <authorList>
            <consortium name="The Broad Institute Genomics Platform"/>
            <consortium name="The Broad Institute Genome Sequencing Center for Infectious Disease"/>
            <person name="Wu L."/>
            <person name="Ma J."/>
        </authorList>
    </citation>
    <scope>NUCLEOTIDE SEQUENCE [LARGE SCALE GENOMIC DNA]</scope>
    <source>
        <strain evidence="5 6">JCM 16021</strain>
    </source>
</reference>
<dbReference type="Gene3D" id="1.20.58.100">
    <property type="entry name" value="Fumarate reductase/succinate dehydrogenase flavoprotein-like, C-terminal domain"/>
    <property type="match status" value="1"/>
</dbReference>
<feature type="domain" description="Fumarate reductase/succinate dehydrogenase flavoprotein-like C-terminal" evidence="4">
    <location>
        <begin position="495"/>
        <end position="607"/>
    </location>
</feature>
<dbReference type="InterPro" id="IPR030664">
    <property type="entry name" value="SdhA/FrdA/AprA"/>
</dbReference>
<dbReference type="InterPro" id="IPR037099">
    <property type="entry name" value="Fum_R/Succ_DH_flav-like_C_sf"/>
</dbReference>
<keyword evidence="2" id="KW-0560">Oxidoreductase</keyword>
<keyword evidence="1" id="KW-0285">Flavoprotein</keyword>
<dbReference type="RefSeq" id="WP_344303380.1">
    <property type="nucleotide sequence ID" value="NZ_BAAAQQ010000010.1"/>
</dbReference>
<feature type="domain" description="FAD-dependent oxidoreductase 2 FAD-binding" evidence="3">
    <location>
        <begin position="33"/>
        <end position="439"/>
    </location>
</feature>
<dbReference type="SUPFAM" id="SSF56425">
    <property type="entry name" value="Succinate dehydrogenase/fumarate reductase flavoprotein, catalytic domain"/>
    <property type="match status" value="1"/>
</dbReference>
<gene>
    <name evidence="5" type="ORF">GCM10009843_18170</name>
</gene>
<evidence type="ECO:0000313" key="5">
    <source>
        <dbReference type="EMBL" id="GAA2122787.1"/>
    </source>
</evidence>
<evidence type="ECO:0000259" key="3">
    <source>
        <dbReference type="Pfam" id="PF00890"/>
    </source>
</evidence>
<sequence length="623" mass="68337">MSEIAEGGSTRHPMTGNEMSYYAEGGIERHTYDVIVVGAGGAGLRAAIAAHEAGANTLVVCKSLLGKAHTVMAEGGIAAALGNRWPEDNWEVHFRDTMRGGKMLNHWRMAQLHAQEAPERVMELEDWGALFDRTDDGLISQRDFGGHRYARLAHVGDRTGLEMIRTLQQRAVQIGIDVAMECTVTEILKDGERVSGVFGYWRETGRFVVFEAPAVILATGGIGKAFKVTSNSWEYTGDGHALALRSGASLINMEFVQFHPTGMVWPPSVKGLLVTESVRGDGGILKNSEGKRFMFDYIPDFFKAETADTEEEADRWYDDKKNNRRPPELLPRDEVARAINSEIKAGRGTPHGGIYLDIASRRTPDFIRKRLPSMYHQFKELADVDITQEPMEIGPTCHYVMGGVEVDPDTQETAVTGLYAVGECSGGMHGSNRLGGNSLGDLLVFGKLAGEAASSYVQGLPERPPVADEQVREGQWSAVAPFASEGGENPYSIQSDLQQAMNDLVGIIRTAPELEEALSAIEALKARVGTMSVEGHRQYNPGWHLSLDLRNMLLVSESIAKAALARKESRGGHTRDDFPKTDHDVWGKKNLVVTLDEAGTGVVLKEQPLPEMPDELKKYFEES</sequence>
<dbReference type="Proteomes" id="UP001500575">
    <property type="component" value="Unassembled WGS sequence"/>
</dbReference>
<dbReference type="InterPro" id="IPR036188">
    <property type="entry name" value="FAD/NAD-bd_sf"/>
</dbReference>
<dbReference type="NCBIfam" id="NF005866">
    <property type="entry name" value="PRK07803.1"/>
    <property type="match status" value="1"/>
</dbReference>
<accession>A0ABN2Y6R0</accession>
<dbReference type="PANTHER" id="PTHR11632">
    <property type="entry name" value="SUCCINATE DEHYDROGENASE 2 FLAVOPROTEIN SUBUNIT"/>
    <property type="match status" value="1"/>
</dbReference>
<dbReference type="Pfam" id="PF00890">
    <property type="entry name" value="FAD_binding_2"/>
    <property type="match status" value="1"/>
</dbReference>
<dbReference type="InterPro" id="IPR003953">
    <property type="entry name" value="FAD-dep_OxRdtase_2_FAD-bd"/>
</dbReference>
<keyword evidence="6" id="KW-1185">Reference proteome</keyword>